<name>A0A1E1LVV5_RHYSE</name>
<proteinExistence type="predicted"/>
<organism evidence="1 2">
    <name type="scientific">Rhynchosporium secalis</name>
    <name type="common">Barley scald fungus</name>
    <dbReference type="NCBI Taxonomy" id="38038"/>
    <lineage>
        <taxon>Eukaryota</taxon>
        <taxon>Fungi</taxon>
        <taxon>Dikarya</taxon>
        <taxon>Ascomycota</taxon>
        <taxon>Pezizomycotina</taxon>
        <taxon>Leotiomycetes</taxon>
        <taxon>Helotiales</taxon>
        <taxon>Ploettnerulaceae</taxon>
        <taxon>Rhynchosporium</taxon>
    </lineage>
</organism>
<gene>
    <name evidence="1" type="ORF">RSE6_00671</name>
</gene>
<keyword evidence="2" id="KW-1185">Reference proteome</keyword>
<protein>
    <submittedName>
        <fullName evidence="1">Uncharacterized protein</fullName>
    </submittedName>
</protein>
<accession>A0A1E1LVV5</accession>
<dbReference type="EMBL" id="FJVC01000013">
    <property type="protein sequence ID" value="CZT40993.1"/>
    <property type="molecule type" value="Genomic_DNA"/>
</dbReference>
<evidence type="ECO:0000313" key="2">
    <source>
        <dbReference type="Proteomes" id="UP000177625"/>
    </source>
</evidence>
<dbReference type="AlphaFoldDB" id="A0A1E1LVV5"/>
<evidence type="ECO:0000313" key="1">
    <source>
        <dbReference type="EMBL" id="CZT40993.1"/>
    </source>
</evidence>
<reference evidence="2" key="1">
    <citation type="submission" date="2016-03" db="EMBL/GenBank/DDBJ databases">
        <authorList>
            <person name="Guldener U."/>
        </authorList>
    </citation>
    <scope>NUCLEOTIDE SEQUENCE [LARGE SCALE GENOMIC DNA]</scope>
</reference>
<sequence length="129" mass="14662">MENHVYAQLDVRRLVVSKNITSDVTLIDKLYLRTSLFRPAKLESVRSSKRAKFVSDIARPVPSNADPVYIRQSDFKQDRSLTKVPGDFVQPGLLFQSKSKEQFMNSERKSALSRCKNGLGSIENEAFHS</sequence>
<dbReference type="Proteomes" id="UP000177625">
    <property type="component" value="Unassembled WGS sequence"/>
</dbReference>